<evidence type="ECO:0008006" key="3">
    <source>
        <dbReference type="Google" id="ProtNLM"/>
    </source>
</evidence>
<evidence type="ECO:0000313" key="2">
    <source>
        <dbReference type="EMBL" id="CAJ0893587.1"/>
    </source>
</evidence>
<dbReference type="SMART" id="SM00411">
    <property type="entry name" value="BHL"/>
    <property type="match status" value="1"/>
</dbReference>
<dbReference type="InterPro" id="IPR000119">
    <property type="entry name" value="Hist_DNA-bd"/>
</dbReference>
<feature type="region of interest" description="Disordered" evidence="1">
    <location>
        <begin position="1"/>
        <end position="24"/>
    </location>
</feature>
<sequence length="124" mass="13948">MLDNALEVQDLSPEALDDQENADRHTVTRRDLARSLFVACDRLAHRQAATLVDQVLEEISETLIKGESVTLCNFGKFVIVEKKERKGRNPRTGDFALVKPRKVVSFRASKYLKSMVSKNEAADS</sequence>
<accession>A0AA48M5G2</accession>
<dbReference type="PRINTS" id="PR01727">
    <property type="entry name" value="DNABINDINGHU"/>
</dbReference>
<dbReference type="Gene3D" id="4.10.520.10">
    <property type="entry name" value="IHF-like DNA-binding proteins"/>
    <property type="match status" value="1"/>
</dbReference>
<protein>
    <recommendedName>
        <fullName evidence="3">Integration host factor subunit alpha</fullName>
    </recommendedName>
</protein>
<dbReference type="PANTHER" id="PTHR33175:SF2">
    <property type="entry name" value="INTEGRATION HOST FACTOR SUBUNIT ALPHA"/>
    <property type="match status" value="1"/>
</dbReference>
<dbReference type="InterPro" id="IPR010992">
    <property type="entry name" value="IHF-like_DNA-bd_dom_sf"/>
</dbReference>
<dbReference type="GO" id="GO:0005829">
    <property type="term" value="C:cytosol"/>
    <property type="evidence" value="ECO:0007669"/>
    <property type="project" value="TreeGrafter"/>
</dbReference>
<dbReference type="AlphaFoldDB" id="A0AA48M5G2"/>
<organism evidence="2">
    <name type="scientific">freshwater sediment metagenome</name>
    <dbReference type="NCBI Taxonomy" id="556182"/>
    <lineage>
        <taxon>unclassified sequences</taxon>
        <taxon>metagenomes</taxon>
        <taxon>ecological metagenomes</taxon>
    </lineage>
</organism>
<dbReference type="EMBL" id="OY288114">
    <property type="protein sequence ID" value="CAJ0893587.1"/>
    <property type="molecule type" value="Genomic_DNA"/>
</dbReference>
<reference evidence="2" key="1">
    <citation type="submission" date="2023-07" db="EMBL/GenBank/DDBJ databases">
        <authorList>
            <person name="Pelsma A.J. K."/>
        </authorList>
    </citation>
    <scope>NUCLEOTIDE SEQUENCE</scope>
</reference>
<dbReference type="Pfam" id="PF00216">
    <property type="entry name" value="Bac_DNA_binding"/>
    <property type="match status" value="1"/>
</dbReference>
<name>A0AA48M5G2_9ZZZZ</name>
<dbReference type="GO" id="GO:0003677">
    <property type="term" value="F:DNA binding"/>
    <property type="evidence" value="ECO:0007669"/>
    <property type="project" value="InterPro"/>
</dbReference>
<dbReference type="SUPFAM" id="SSF47729">
    <property type="entry name" value="IHF-like DNA-binding proteins"/>
    <property type="match status" value="1"/>
</dbReference>
<proteinExistence type="predicted"/>
<dbReference type="PANTHER" id="PTHR33175">
    <property type="entry name" value="DNA-BINDING PROTEIN HU"/>
    <property type="match status" value="1"/>
</dbReference>
<gene>
    <name evidence="2" type="ORF">AMST5_04317</name>
</gene>
<evidence type="ECO:0000256" key="1">
    <source>
        <dbReference type="SAM" id="MobiDB-lite"/>
    </source>
</evidence>
<dbReference type="GO" id="GO:0030527">
    <property type="term" value="F:structural constituent of chromatin"/>
    <property type="evidence" value="ECO:0007669"/>
    <property type="project" value="InterPro"/>
</dbReference>